<feature type="non-terminal residue" evidence="1">
    <location>
        <position position="1"/>
    </location>
</feature>
<dbReference type="EMBL" id="MU251595">
    <property type="protein sequence ID" value="KAG9231547.1"/>
    <property type="molecule type" value="Genomic_DNA"/>
</dbReference>
<evidence type="ECO:0000313" key="2">
    <source>
        <dbReference type="Proteomes" id="UP000824998"/>
    </source>
</evidence>
<dbReference type="OrthoDB" id="3943221at2759"/>
<organism evidence="1 2">
    <name type="scientific">Amylocarpus encephaloides</name>
    <dbReference type="NCBI Taxonomy" id="45428"/>
    <lineage>
        <taxon>Eukaryota</taxon>
        <taxon>Fungi</taxon>
        <taxon>Dikarya</taxon>
        <taxon>Ascomycota</taxon>
        <taxon>Pezizomycotina</taxon>
        <taxon>Leotiomycetes</taxon>
        <taxon>Helotiales</taxon>
        <taxon>Helotiales incertae sedis</taxon>
        <taxon>Amylocarpus</taxon>
    </lineage>
</organism>
<gene>
    <name evidence="1" type="ORF">BJ875DRAFT_516862</name>
</gene>
<accession>A0A9P7YDM2</accession>
<reference evidence="1" key="1">
    <citation type="journal article" date="2021" name="IMA Fungus">
        <title>Genomic characterization of three marine fungi, including Emericellopsis atlantica sp. nov. with signatures of a generalist lifestyle and marine biomass degradation.</title>
        <authorList>
            <person name="Hagestad O.C."/>
            <person name="Hou L."/>
            <person name="Andersen J.H."/>
            <person name="Hansen E.H."/>
            <person name="Altermark B."/>
            <person name="Li C."/>
            <person name="Kuhnert E."/>
            <person name="Cox R.J."/>
            <person name="Crous P.W."/>
            <person name="Spatafora J.W."/>
            <person name="Lail K."/>
            <person name="Amirebrahimi M."/>
            <person name="Lipzen A."/>
            <person name="Pangilinan J."/>
            <person name="Andreopoulos W."/>
            <person name="Hayes R.D."/>
            <person name="Ng V."/>
            <person name="Grigoriev I.V."/>
            <person name="Jackson S.A."/>
            <person name="Sutton T.D.S."/>
            <person name="Dobson A.D.W."/>
            <person name="Rama T."/>
        </authorList>
    </citation>
    <scope>NUCLEOTIDE SEQUENCE</scope>
    <source>
        <strain evidence="1">TRa018bII</strain>
    </source>
</reference>
<name>A0A9P7YDM2_9HELO</name>
<dbReference type="AlphaFoldDB" id="A0A9P7YDM2"/>
<keyword evidence="2" id="KW-1185">Reference proteome</keyword>
<dbReference type="Proteomes" id="UP000824998">
    <property type="component" value="Unassembled WGS sequence"/>
</dbReference>
<proteinExistence type="predicted"/>
<sequence>NPRRAVLRLKVSDFEDCGSSEYNNAIKAYFLFIRGCLTNEQKVDKHYAHIEPLQSPELQQTSFHIIIIDMEKYIIVDAKFQNLPHEIYRIRCNEPGTL</sequence>
<evidence type="ECO:0000313" key="1">
    <source>
        <dbReference type="EMBL" id="KAG9231547.1"/>
    </source>
</evidence>
<protein>
    <submittedName>
        <fullName evidence="1">Uncharacterized protein</fullName>
    </submittedName>
</protein>
<comment type="caution">
    <text evidence="1">The sequence shown here is derived from an EMBL/GenBank/DDBJ whole genome shotgun (WGS) entry which is preliminary data.</text>
</comment>